<dbReference type="EMBL" id="JAAMPJ010000019">
    <property type="protein sequence ID" value="NGY65994.1"/>
    <property type="molecule type" value="Genomic_DNA"/>
</dbReference>
<keyword evidence="2" id="KW-1185">Reference proteome</keyword>
<sequence>MSVARVEEFSEALRTAITNRGLGLERLREHLSQNGVSVSLATLSYWQTGRSRPERKKSLQAVVHLEHILKVPPGHLSGLLGSPRPRGRWLRRAPEAMSAFWPPPTHVEEALQDLDTQWDDQLIRVSQQDFVTIGADRTERSFRSRQVLSASMDGPDRWVVIVHVDERDRPLPAVRALKNCTVGQLVQDPARGLLVVELLFDQSLRKGESIVIEHELVNQAPCPLATNYERKFRMPTHEYVLEVTFEGAVPASVTQLDGSAVRPGRTLLDVALDVQPGVRGFRWTWT</sequence>
<gene>
    <name evidence="1" type="ORF">G7043_44625</name>
</gene>
<name>A0A7C9VVV1_9PSEU</name>
<evidence type="ECO:0000313" key="2">
    <source>
        <dbReference type="Proteomes" id="UP000481360"/>
    </source>
</evidence>
<dbReference type="Proteomes" id="UP000481360">
    <property type="component" value="Unassembled WGS sequence"/>
</dbReference>
<dbReference type="AlphaFoldDB" id="A0A7C9VVV1"/>
<reference evidence="1 2" key="1">
    <citation type="submission" date="2020-03" db="EMBL/GenBank/DDBJ databases">
        <title>Isolation and identification of active actinomycetes.</title>
        <authorList>
            <person name="Sun X."/>
        </authorList>
    </citation>
    <scope>NUCLEOTIDE SEQUENCE [LARGE SCALE GENOMIC DNA]</scope>
    <source>
        <strain evidence="1 2">NEAU-D13</strain>
    </source>
</reference>
<protein>
    <submittedName>
        <fullName evidence="1">XRE family transcriptional regulator</fullName>
    </submittedName>
</protein>
<comment type="caution">
    <text evidence="1">The sequence shown here is derived from an EMBL/GenBank/DDBJ whole genome shotgun (WGS) entry which is preliminary data.</text>
</comment>
<evidence type="ECO:0000313" key="1">
    <source>
        <dbReference type="EMBL" id="NGY65994.1"/>
    </source>
</evidence>
<accession>A0A7C9VVV1</accession>
<proteinExistence type="predicted"/>
<organism evidence="1 2">
    <name type="scientific">Lentzea alba</name>
    <dbReference type="NCBI Taxonomy" id="2714351"/>
    <lineage>
        <taxon>Bacteria</taxon>
        <taxon>Bacillati</taxon>
        <taxon>Actinomycetota</taxon>
        <taxon>Actinomycetes</taxon>
        <taxon>Pseudonocardiales</taxon>
        <taxon>Pseudonocardiaceae</taxon>
        <taxon>Lentzea</taxon>
    </lineage>
</organism>